<dbReference type="Proteomes" id="UP000602076">
    <property type="component" value="Unassembled WGS sequence"/>
</dbReference>
<evidence type="ECO:0000256" key="1">
    <source>
        <dbReference type="ARBA" id="ARBA00022795"/>
    </source>
</evidence>
<evidence type="ECO:0000313" key="2">
    <source>
        <dbReference type="EMBL" id="MBD3108500.1"/>
    </source>
</evidence>
<dbReference type="Gene3D" id="1.20.58.300">
    <property type="entry name" value="FlgN-like"/>
    <property type="match status" value="1"/>
</dbReference>
<reference evidence="2" key="1">
    <citation type="submission" date="2020-09" db="EMBL/GenBank/DDBJ databases">
        <title>Bacillus faecalis sp. nov., a moderately halophilic bacterium isolated from cow faeces.</title>
        <authorList>
            <person name="Jiang L."/>
            <person name="Lee J."/>
        </authorList>
    </citation>
    <scope>NUCLEOTIDE SEQUENCE</scope>
    <source>
        <strain evidence="2">AGMB 02131</strain>
    </source>
</reference>
<keyword evidence="2" id="KW-0966">Cell projection</keyword>
<dbReference type="InterPro" id="IPR007809">
    <property type="entry name" value="FlgN-like"/>
</dbReference>
<dbReference type="RefSeq" id="WP_190998044.1">
    <property type="nucleotide sequence ID" value="NZ_JACXSI010000019.1"/>
</dbReference>
<dbReference type="Pfam" id="PF05130">
    <property type="entry name" value="FlgN"/>
    <property type="match status" value="1"/>
</dbReference>
<comment type="caution">
    <text evidence="2">The sequence shown here is derived from an EMBL/GenBank/DDBJ whole genome shotgun (WGS) entry which is preliminary data.</text>
</comment>
<gene>
    <name evidence="2" type="ORF">IEO70_08980</name>
</gene>
<keyword evidence="2" id="KW-0969">Cilium</keyword>
<keyword evidence="1" id="KW-1005">Bacterial flagellum biogenesis</keyword>
<dbReference type="GO" id="GO:0044780">
    <property type="term" value="P:bacterial-type flagellum assembly"/>
    <property type="evidence" value="ECO:0007669"/>
    <property type="project" value="InterPro"/>
</dbReference>
<dbReference type="SUPFAM" id="SSF140566">
    <property type="entry name" value="FlgN-like"/>
    <property type="match status" value="1"/>
</dbReference>
<evidence type="ECO:0000313" key="3">
    <source>
        <dbReference type="Proteomes" id="UP000602076"/>
    </source>
</evidence>
<protein>
    <submittedName>
        <fullName evidence="2">Flagellar protein FlgN</fullName>
    </submittedName>
</protein>
<dbReference type="InterPro" id="IPR036679">
    <property type="entry name" value="FlgN-like_sf"/>
</dbReference>
<keyword evidence="2" id="KW-0282">Flagellum</keyword>
<keyword evidence="3" id="KW-1185">Reference proteome</keyword>
<organism evidence="2 3">
    <name type="scientific">Peribacillus faecalis</name>
    <dbReference type="NCBI Taxonomy" id="2772559"/>
    <lineage>
        <taxon>Bacteria</taxon>
        <taxon>Bacillati</taxon>
        <taxon>Bacillota</taxon>
        <taxon>Bacilli</taxon>
        <taxon>Bacillales</taxon>
        <taxon>Bacillaceae</taxon>
        <taxon>Peribacillus</taxon>
    </lineage>
</organism>
<proteinExistence type="predicted"/>
<name>A0A927HAB7_9BACI</name>
<sequence length="164" mass="18707">MSAATIIKQLDQLIQLHSSLHKLTAQKTEAIKTNDIDSLNTLLNAEQKHVKAIEQIESARQQEVIKLLAAHNRQTSDDFQDVLEVAAEKDKQQLISKRDQLLHIIEELKNQNSLNQQLIFHSLQYINISLDMLRPQNQQANFNYEKPAAAKQGLVNRAMFDSKA</sequence>
<dbReference type="EMBL" id="JACXSI010000019">
    <property type="protein sequence ID" value="MBD3108500.1"/>
    <property type="molecule type" value="Genomic_DNA"/>
</dbReference>
<accession>A0A927HAB7</accession>
<dbReference type="AlphaFoldDB" id="A0A927HAB7"/>